<feature type="binding site" evidence="7">
    <location>
        <begin position="297"/>
        <end position="304"/>
    </location>
    <ligand>
        <name>ATP</name>
        <dbReference type="ChEBI" id="CHEBI:30616"/>
    </ligand>
</feature>
<accession>A0ABV4EY41</accession>
<keyword evidence="12" id="KW-1185">Reference proteome</keyword>
<dbReference type="PANTHER" id="PTHR23090">
    <property type="entry name" value="NH 3 /GLUTAMINE-DEPENDENT NAD + SYNTHETASE"/>
    <property type="match status" value="1"/>
</dbReference>
<reference evidence="11 12" key="1">
    <citation type="submission" date="2024-07" db="EMBL/GenBank/DDBJ databases">
        <title>Genomic Encyclopedia of Type Strains, Phase V (KMG-V): Genome sequencing to study the core and pangenomes of soil and plant-associated prokaryotes.</title>
        <authorList>
            <person name="Whitman W."/>
        </authorList>
    </citation>
    <scope>NUCLEOTIDE SEQUENCE [LARGE SCALE GENOMIC DNA]</scope>
    <source>
        <strain evidence="11 12">USDA 415</strain>
    </source>
</reference>
<gene>
    <name evidence="7" type="primary">nadE</name>
    <name evidence="11" type="ORF">ABIF29_002888</name>
</gene>
<organism evidence="11 12">
    <name type="scientific">Bradyrhizobium elkanii</name>
    <dbReference type="NCBI Taxonomy" id="29448"/>
    <lineage>
        <taxon>Bacteria</taxon>
        <taxon>Pseudomonadati</taxon>
        <taxon>Pseudomonadota</taxon>
        <taxon>Alphaproteobacteria</taxon>
        <taxon>Hyphomicrobiales</taxon>
        <taxon>Nitrobacteraceae</taxon>
        <taxon>Bradyrhizobium</taxon>
    </lineage>
</organism>
<feature type="binding site" evidence="7">
    <location>
        <position position="404"/>
    </location>
    <ligand>
        <name>ATP</name>
        <dbReference type="ChEBI" id="CHEBI:30616"/>
    </ligand>
</feature>
<comment type="pathway">
    <text evidence="1 7 8">Cofactor biosynthesis; NAD(+) biosynthesis; NAD(+) from deamido-NAD(+) (L-Gln route): step 1/1.</text>
</comment>
<keyword evidence="5 7" id="KW-0067">ATP-binding</keyword>
<feature type="binding site" evidence="7">
    <location>
        <position position="409"/>
    </location>
    <ligand>
        <name>deamido-NAD(+)</name>
        <dbReference type="ChEBI" id="CHEBI:58437"/>
        <note>ligand shared between two neighboring subunits</note>
    </ligand>
</feature>
<evidence type="ECO:0000256" key="4">
    <source>
        <dbReference type="ARBA" id="ARBA00022741"/>
    </source>
</evidence>
<comment type="caution">
    <text evidence="7">Lacks conserved residue(s) required for the propagation of feature annotation.</text>
</comment>
<dbReference type="NCBIfam" id="TIGR00552">
    <property type="entry name" value="nadE"/>
    <property type="match status" value="1"/>
</dbReference>
<dbReference type="SUPFAM" id="SSF52402">
    <property type="entry name" value="Adenine nucleotide alpha hydrolases-like"/>
    <property type="match status" value="1"/>
</dbReference>
<keyword evidence="3 7" id="KW-0436">Ligase</keyword>
<evidence type="ECO:0000256" key="6">
    <source>
        <dbReference type="ARBA" id="ARBA00023027"/>
    </source>
</evidence>
<dbReference type="CDD" id="cd00553">
    <property type="entry name" value="NAD_synthase"/>
    <property type="match status" value="1"/>
</dbReference>
<dbReference type="InterPro" id="IPR014729">
    <property type="entry name" value="Rossmann-like_a/b/a_fold"/>
</dbReference>
<evidence type="ECO:0000313" key="12">
    <source>
        <dbReference type="Proteomes" id="UP001565471"/>
    </source>
</evidence>
<feature type="binding site" evidence="7">
    <location>
        <position position="528"/>
    </location>
    <ligand>
        <name>deamido-NAD(+)</name>
        <dbReference type="ChEBI" id="CHEBI:58437"/>
        <note>ligand shared between two neighboring subunits</note>
    </ligand>
</feature>
<dbReference type="PIRSF" id="PIRSF006630">
    <property type="entry name" value="NADS_GAT"/>
    <property type="match status" value="1"/>
</dbReference>
<comment type="caution">
    <text evidence="11">The sequence shown here is derived from an EMBL/GenBank/DDBJ whole genome shotgun (WGS) entry which is preliminary data.</text>
</comment>
<feature type="active site" description="Nucleophile; for glutaminase activity" evidence="7">
    <location>
        <position position="151"/>
    </location>
</feature>
<evidence type="ECO:0000256" key="1">
    <source>
        <dbReference type="ARBA" id="ARBA00005188"/>
    </source>
</evidence>
<dbReference type="InterPro" id="IPR036526">
    <property type="entry name" value="C-N_Hydrolase_sf"/>
</dbReference>
<evidence type="ECO:0000256" key="8">
    <source>
        <dbReference type="PIRNR" id="PIRNR006630"/>
    </source>
</evidence>
<comment type="function">
    <text evidence="7">Catalyzes the ATP-dependent amidation of deamido-NAD to form NAD. Uses L-glutamine as a nitrogen source.</text>
</comment>
<evidence type="ECO:0000256" key="3">
    <source>
        <dbReference type="ARBA" id="ARBA00022598"/>
    </source>
</evidence>
<dbReference type="Gene3D" id="3.60.110.10">
    <property type="entry name" value="Carbon-nitrogen hydrolase"/>
    <property type="match status" value="1"/>
</dbReference>
<feature type="active site" description="Proton acceptor; for glutaminase activity" evidence="7">
    <location>
        <position position="46"/>
    </location>
</feature>
<keyword evidence="6 7" id="KW-0520">NAD</keyword>
<protein>
    <recommendedName>
        <fullName evidence="7 8">Glutamine-dependent NAD(+) synthetase</fullName>
        <ecNumber evidence="7 8">6.3.5.1</ecNumber>
    </recommendedName>
    <alternativeName>
        <fullName evidence="7 8">NAD(+) synthase [glutamine-hydrolyzing]</fullName>
    </alternativeName>
</protein>
<proteinExistence type="inferred from homology"/>
<evidence type="ECO:0000256" key="2">
    <source>
        <dbReference type="ARBA" id="ARBA00007145"/>
    </source>
</evidence>
<evidence type="ECO:0000256" key="7">
    <source>
        <dbReference type="HAMAP-Rule" id="MF_02090"/>
    </source>
</evidence>
<dbReference type="Gene3D" id="3.40.50.620">
    <property type="entry name" value="HUPs"/>
    <property type="match status" value="1"/>
</dbReference>
<dbReference type="EMBL" id="JBGBZA010000002">
    <property type="protein sequence ID" value="MEY9316089.1"/>
    <property type="molecule type" value="Genomic_DNA"/>
</dbReference>
<dbReference type="Pfam" id="PF00795">
    <property type="entry name" value="CN_hydrolase"/>
    <property type="match status" value="1"/>
</dbReference>
<evidence type="ECO:0000256" key="5">
    <source>
        <dbReference type="ARBA" id="ARBA00022840"/>
    </source>
</evidence>
<dbReference type="Proteomes" id="UP001565471">
    <property type="component" value="Unassembled WGS sequence"/>
</dbReference>
<dbReference type="CDD" id="cd07570">
    <property type="entry name" value="GAT_Gln-NAD-synth"/>
    <property type="match status" value="1"/>
</dbReference>
<feature type="binding site" evidence="7">
    <location>
        <position position="183"/>
    </location>
    <ligand>
        <name>L-glutamine</name>
        <dbReference type="ChEBI" id="CHEBI:58359"/>
    </ligand>
</feature>
<comment type="catalytic activity">
    <reaction evidence="7 8">
        <text>deamido-NAD(+) + L-glutamine + ATP + H2O = L-glutamate + AMP + diphosphate + NAD(+) + H(+)</text>
        <dbReference type="Rhea" id="RHEA:24384"/>
        <dbReference type="ChEBI" id="CHEBI:15377"/>
        <dbReference type="ChEBI" id="CHEBI:15378"/>
        <dbReference type="ChEBI" id="CHEBI:29985"/>
        <dbReference type="ChEBI" id="CHEBI:30616"/>
        <dbReference type="ChEBI" id="CHEBI:33019"/>
        <dbReference type="ChEBI" id="CHEBI:57540"/>
        <dbReference type="ChEBI" id="CHEBI:58359"/>
        <dbReference type="ChEBI" id="CHEBI:58437"/>
        <dbReference type="ChEBI" id="CHEBI:456215"/>
        <dbReference type="EC" id="6.3.5.1"/>
    </reaction>
</comment>
<comment type="similarity">
    <text evidence="9">Belongs to the NAD synthetase family.</text>
</comment>
<dbReference type="NCBIfam" id="NF010588">
    <property type="entry name" value="PRK13981.1"/>
    <property type="match status" value="1"/>
</dbReference>
<keyword evidence="4 7" id="KW-0547">Nucleotide-binding</keyword>
<comment type="similarity">
    <text evidence="2 7 8">In the C-terminal section; belongs to the NAD synthetase family.</text>
</comment>
<evidence type="ECO:0000256" key="9">
    <source>
        <dbReference type="RuleBase" id="RU003811"/>
    </source>
</evidence>
<feature type="binding site" evidence="7">
    <location>
        <position position="121"/>
    </location>
    <ligand>
        <name>L-glutamine</name>
        <dbReference type="ChEBI" id="CHEBI:58359"/>
    </ligand>
</feature>
<feature type="binding site" evidence="7">
    <location>
        <position position="380"/>
    </location>
    <ligand>
        <name>deamido-NAD(+)</name>
        <dbReference type="ChEBI" id="CHEBI:58437"/>
        <note>ligand shared between two neighboring subunits</note>
    </ligand>
</feature>
<feature type="active site" description="For glutaminase activity" evidence="7">
    <location>
        <position position="115"/>
    </location>
</feature>
<dbReference type="PROSITE" id="PS50263">
    <property type="entry name" value="CN_HYDROLASE"/>
    <property type="match status" value="1"/>
</dbReference>
<feature type="domain" description="CN hydrolase" evidence="10">
    <location>
        <begin position="6"/>
        <end position="257"/>
    </location>
</feature>
<dbReference type="HAMAP" id="MF_02090">
    <property type="entry name" value="NadE_glutamine_dep"/>
    <property type="match status" value="1"/>
</dbReference>
<feature type="binding site" evidence="7">
    <location>
        <position position="189"/>
    </location>
    <ligand>
        <name>L-glutamine</name>
        <dbReference type="ChEBI" id="CHEBI:58359"/>
    </ligand>
</feature>
<dbReference type="SUPFAM" id="SSF56317">
    <property type="entry name" value="Carbon-nitrogen hydrolase"/>
    <property type="match status" value="1"/>
</dbReference>
<dbReference type="EC" id="6.3.5.1" evidence="7 8"/>
<sequence length="583" mass="62939">MSEQQIKITLAQLNPTVGDVTGNAAKARTAREKAKADGADLVVLSELFIAGYPPEDLVLKPAFQSACRAAIEELARETRDGGPAMLIGTPWVEDGKLYNACALLDGGRIAALRFKANLPNYGVFDEKRLFARGPAPGPVTVRGVRIGVPICEDIWLEESEEYENVVECLAETGAEILVVPNGSPYARDKADLRLSIVVARVTESGLPLVYLNEVGGQDELIFDGASFALNADLSVAAQLPAFAENITTLTWRKTADGWRCNGPITAQLEGDKADYAACVLGLRDYVRKNGFPGVLLGVSGGIDSALCAAIAVDALGADKVRGVMLPFRYTAQVSLVDAAKLAAALGIRYEILPIADAVNGFETILAPVFKGLERDITEENLQARARGTLLMAISNKTGAMVVTTGNKSEMSVGYATLYGDMNGGFNPIKDIYKTEVFRLSSLRNGWKPDGALGPSGEVIPVNIIIRPPTAELRENQTDQDSLPPYDVLDAILERLVEREEPLATIIEAGFDRDVVARVDRLLNVAEYKRRQAAPGVKVTRKNFGRDRRYPITNRFRDFGKALPAPDETLVARTSRASAEAFEG</sequence>
<evidence type="ECO:0000313" key="11">
    <source>
        <dbReference type="EMBL" id="MEY9316089.1"/>
    </source>
</evidence>
<dbReference type="InterPro" id="IPR003010">
    <property type="entry name" value="C-N_Hydrolase"/>
</dbReference>
<dbReference type="GO" id="GO:0008795">
    <property type="term" value="F:NAD+ synthase activity"/>
    <property type="evidence" value="ECO:0007669"/>
    <property type="project" value="UniProtKB-EC"/>
</dbReference>
<dbReference type="InterPro" id="IPR014445">
    <property type="entry name" value="Gln-dep_NAD_synthase"/>
</dbReference>
<dbReference type="Pfam" id="PF02540">
    <property type="entry name" value="NAD_synthase"/>
    <property type="match status" value="1"/>
</dbReference>
<dbReference type="PANTHER" id="PTHR23090:SF9">
    <property type="entry name" value="GLUTAMINE-DEPENDENT NAD(+) SYNTHETASE"/>
    <property type="match status" value="1"/>
</dbReference>
<evidence type="ECO:0000259" key="10">
    <source>
        <dbReference type="PROSITE" id="PS50263"/>
    </source>
</evidence>
<dbReference type="InterPro" id="IPR003694">
    <property type="entry name" value="NAD_synthase"/>
</dbReference>
<dbReference type="InterPro" id="IPR022310">
    <property type="entry name" value="NAD/GMP_synthase"/>
</dbReference>
<name>A0ABV4EY41_BRAEL</name>
<dbReference type="RefSeq" id="WP_179077208.1">
    <property type="nucleotide sequence ID" value="NZ_CP126026.1"/>
</dbReference>